<dbReference type="HOGENOM" id="CLU_1313975_0_0_7"/>
<name>D0LLR6_HALO1</name>
<dbReference type="STRING" id="502025.Hoch_0651"/>
<dbReference type="KEGG" id="hoh:Hoch_0651"/>
<evidence type="ECO:0000313" key="1">
    <source>
        <dbReference type="EMBL" id="ACY13283.1"/>
    </source>
</evidence>
<gene>
    <name evidence="1" type="ordered locus">Hoch_0651</name>
</gene>
<organism evidence="1 2">
    <name type="scientific">Haliangium ochraceum (strain DSM 14365 / JCM 11303 / SMP-2)</name>
    <dbReference type="NCBI Taxonomy" id="502025"/>
    <lineage>
        <taxon>Bacteria</taxon>
        <taxon>Pseudomonadati</taxon>
        <taxon>Myxococcota</taxon>
        <taxon>Polyangia</taxon>
        <taxon>Haliangiales</taxon>
        <taxon>Kofleriaceae</taxon>
        <taxon>Haliangium</taxon>
    </lineage>
</organism>
<dbReference type="OrthoDB" id="5384123at2"/>
<dbReference type="AlphaFoldDB" id="D0LLR6"/>
<sequence length="209" mass="22744">MYASVSDMRAEGVSEAQASDERLAALLDEASRAIDRLTGWFFEPRTLVLRLDGRGTATIEPPVPPIALTELVADGRSISLASNDLVVVGAPAAFGFDAPRLTRTFGRCFPKGRGNVEATGVWGYTEINGTAHGRTPLAIRRACILLAQRWLVPLGEGDTEARTRWRVIEERTRDQSYKLDRPIAGTLSGDPDIDAILMRFRRPPGLGAA</sequence>
<dbReference type="EMBL" id="CP001804">
    <property type="protein sequence ID" value="ACY13283.1"/>
    <property type="molecule type" value="Genomic_DNA"/>
</dbReference>
<keyword evidence="2" id="KW-1185">Reference proteome</keyword>
<reference evidence="1 2" key="1">
    <citation type="journal article" date="2010" name="Stand. Genomic Sci.">
        <title>Complete genome sequence of Haliangium ochraceum type strain (SMP-2).</title>
        <authorList>
            <consortium name="US DOE Joint Genome Institute (JGI-PGF)"/>
            <person name="Ivanova N."/>
            <person name="Daum C."/>
            <person name="Lang E."/>
            <person name="Abt B."/>
            <person name="Kopitz M."/>
            <person name="Saunders E."/>
            <person name="Lapidus A."/>
            <person name="Lucas S."/>
            <person name="Glavina Del Rio T."/>
            <person name="Nolan M."/>
            <person name="Tice H."/>
            <person name="Copeland A."/>
            <person name="Cheng J.F."/>
            <person name="Chen F."/>
            <person name="Bruce D."/>
            <person name="Goodwin L."/>
            <person name="Pitluck S."/>
            <person name="Mavromatis K."/>
            <person name="Pati A."/>
            <person name="Mikhailova N."/>
            <person name="Chen A."/>
            <person name="Palaniappan K."/>
            <person name="Land M."/>
            <person name="Hauser L."/>
            <person name="Chang Y.J."/>
            <person name="Jeffries C.D."/>
            <person name="Detter J.C."/>
            <person name="Brettin T."/>
            <person name="Rohde M."/>
            <person name="Goker M."/>
            <person name="Bristow J."/>
            <person name="Markowitz V."/>
            <person name="Eisen J.A."/>
            <person name="Hugenholtz P."/>
            <person name="Kyrpides N.C."/>
            <person name="Klenk H.P."/>
        </authorList>
    </citation>
    <scope>NUCLEOTIDE SEQUENCE [LARGE SCALE GENOMIC DNA]</scope>
    <source>
        <strain evidence="2">DSM 14365 / CIP 107738 / JCM 11303 / AJ 13395 / SMP-2</strain>
    </source>
</reference>
<accession>D0LLR6</accession>
<dbReference type="Proteomes" id="UP000001880">
    <property type="component" value="Chromosome"/>
</dbReference>
<protein>
    <submittedName>
        <fullName evidence="1">Uncharacterized protein</fullName>
    </submittedName>
</protein>
<evidence type="ECO:0000313" key="2">
    <source>
        <dbReference type="Proteomes" id="UP000001880"/>
    </source>
</evidence>
<proteinExistence type="predicted"/>
<dbReference type="eggNOG" id="ENOG5032P4M">
    <property type="taxonomic scope" value="Bacteria"/>
</dbReference>